<dbReference type="InterPro" id="IPR049625">
    <property type="entry name" value="Glyco_transf_61_cat"/>
</dbReference>
<organism evidence="2 3">
    <name type="scientific">Selenomonas ruminantium</name>
    <dbReference type="NCBI Taxonomy" id="971"/>
    <lineage>
        <taxon>Bacteria</taxon>
        <taxon>Bacillati</taxon>
        <taxon>Bacillota</taxon>
        <taxon>Negativicutes</taxon>
        <taxon>Selenomonadales</taxon>
        <taxon>Selenomonadaceae</taxon>
        <taxon>Selenomonas</taxon>
    </lineage>
</organism>
<dbReference type="Pfam" id="PF04577">
    <property type="entry name" value="Glyco_transf_61"/>
    <property type="match status" value="1"/>
</dbReference>
<dbReference type="GO" id="GO:0016757">
    <property type="term" value="F:glycosyltransferase activity"/>
    <property type="evidence" value="ECO:0007669"/>
    <property type="project" value="InterPro"/>
</dbReference>
<accession>A0A927WIB3</accession>
<sequence length="720" mass="81751">MENNKKRLYVREIEDWRREAFKKRFSEHELQVQELSQAILLPPDNWNSQTGEFQGGVCDSKGNFIAGLMREKPPQAGFYGVASAYPVAEADILYRDEDVVFGGILIGHFGHFILECLGRLWYVLQHKEQHKRIVFLTELEVCEWYFKFFALLGLPQDRILLIEQPTRFRSVIVPEESVHSWYDYTKEYLLPYQVIVQQAQKRMTGKSLWKKIFLTRNGLTDSQTKCINEVYFCKYFAAHGFIPVELETLPLAEQVAIVSQAEEIAAVLGSLTHWALFCRPGTKFTMLTRTSNDILGSQCLINEAAQVDWYIVDTAMNIFYANRAVGVCLIGPTVFWQEYVRDQYGIIEEDDSWKNAYHEYLREWSDYMLQPQKWETIRKLDPLALLTRINKALHQNELVLPNEKDAGPVNFVWADDEAAYYWDEGLNSLLSIRLADGARTVCYPSPVREFPAPLYGMPVKVGRYFVLTPENSSSVLTYDWETGKAAAIPLPAPLPRGNFRYAVSYGNWVIMTGHVSGRIIACDPQNKEIRYLLELAAEELKACGRENAAVFGKPCLLNDMLYVPIIDTNQVLELNLTEGSYKIHHVGVEEAAYGFAAAYAGNIWLAPSQGGPLAVWNPPTGVMQLVDRFPADVHFAKVAGKIRFFADIIVDGAYLWLLPWGADKILRVNMENGHIETVPLALGAQKPCVTCGCITGNKLVLGMEKELKIYDLGEEFLDIG</sequence>
<feature type="domain" description="Glycosyltransferase 61 catalytic" evidence="1">
    <location>
        <begin position="109"/>
        <end position="284"/>
    </location>
</feature>
<dbReference type="Proteomes" id="UP000761380">
    <property type="component" value="Unassembled WGS sequence"/>
</dbReference>
<evidence type="ECO:0000259" key="1">
    <source>
        <dbReference type="Pfam" id="PF04577"/>
    </source>
</evidence>
<proteinExistence type="predicted"/>
<gene>
    <name evidence="2" type="ORF">E7201_04385</name>
</gene>
<evidence type="ECO:0000313" key="3">
    <source>
        <dbReference type="Proteomes" id="UP000761380"/>
    </source>
</evidence>
<reference evidence="2" key="1">
    <citation type="submission" date="2019-04" db="EMBL/GenBank/DDBJ databases">
        <title>Evolution of Biomass-Degrading Anaerobic Consortia Revealed by Metagenomics.</title>
        <authorList>
            <person name="Peng X."/>
        </authorList>
    </citation>
    <scope>NUCLEOTIDE SEQUENCE</scope>
    <source>
        <strain evidence="2">SIG240</strain>
    </source>
</reference>
<dbReference type="AlphaFoldDB" id="A0A927WIB3"/>
<dbReference type="EMBL" id="SVBY01000022">
    <property type="protein sequence ID" value="MBE6092402.1"/>
    <property type="molecule type" value="Genomic_DNA"/>
</dbReference>
<evidence type="ECO:0000313" key="2">
    <source>
        <dbReference type="EMBL" id="MBE6092402.1"/>
    </source>
</evidence>
<comment type="caution">
    <text evidence="2">The sequence shown here is derived from an EMBL/GenBank/DDBJ whole genome shotgun (WGS) entry which is preliminary data.</text>
</comment>
<dbReference type="SUPFAM" id="SSF101898">
    <property type="entry name" value="NHL repeat"/>
    <property type="match status" value="1"/>
</dbReference>
<protein>
    <submittedName>
        <fullName evidence="2">Glycosyltransferase family 61 protein</fullName>
    </submittedName>
</protein>
<name>A0A927WIB3_SELRU</name>